<sequence>MLIEEFSKIIKPLKDANCIYVTNGKVKFSYANRAVYGFLTTEYDLPDFKLSYLPNLYDILNTGNYDSNELVITDEILTDNKKAIEYPLSCVSVMPFECIIPNDMSGEIDMTKLKVDYISFEGGGAYGIKEGINARMLLSEKQHHFNATVRIKDKLSLLPKTKYKYSLGGSTLILNPINNPDMYFIVTLDSVYSLEQKKAVDAIFDEL</sequence>
<comment type="caution">
    <text evidence="1">The sequence shown here is derived from an EMBL/GenBank/DDBJ whole genome shotgun (WGS) entry which is preliminary data.</text>
</comment>
<dbReference type="AlphaFoldDB" id="A0A7J9NVQ3"/>
<reference evidence="1 2" key="1">
    <citation type="submission" date="2020-07" db="EMBL/GenBank/DDBJ databases">
        <title>Genomic Encyclopedia of Type Strains, Phase IV (KMG-V): Genome sequencing to study the core and pangenomes of soil and plant-associated prokaryotes.</title>
        <authorList>
            <person name="Whitman W."/>
        </authorList>
    </citation>
    <scope>NUCLEOTIDE SEQUENCE [LARGE SCALE GENOMIC DNA]</scope>
    <source>
        <strain evidence="1 2">A1</strain>
    </source>
</reference>
<proteinExistence type="predicted"/>
<dbReference type="RefSeq" id="WP_181501581.1">
    <property type="nucleotide sequence ID" value="NZ_JACDUH010000003.1"/>
</dbReference>
<evidence type="ECO:0000313" key="1">
    <source>
        <dbReference type="EMBL" id="MBA2851759.1"/>
    </source>
</evidence>
<accession>A0A7J9NVQ3</accession>
<evidence type="ECO:0000313" key="2">
    <source>
        <dbReference type="Proteomes" id="UP000564425"/>
    </source>
</evidence>
<organism evidence="1 2">
    <name type="scientific">Methanococcus maripaludis</name>
    <name type="common">Methanococcus deltae</name>
    <dbReference type="NCBI Taxonomy" id="39152"/>
    <lineage>
        <taxon>Archaea</taxon>
        <taxon>Methanobacteriati</taxon>
        <taxon>Methanobacteriota</taxon>
        <taxon>Methanomada group</taxon>
        <taxon>Methanococci</taxon>
        <taxon>Methanococcales</taxon>
        <taxon>Methanococcaceae</taxon>
        <taxon>Methanococcus</taxon>
    </lineage>
</organism>
<dbReference type="Proteomes" id="UP000564425">
    <property type="component" value="Unassembled WGS sequence"/>
</dbReference>
<gene>
    <name evidence="1" type="ORF">HNP86_001918</name>
</gene>
<protein>
    <submittedName>
        <fullName evidence="1">Uncharacterized protein</fullName>
    </submittedName>
</protein>
<name>A0A7J9NVQ3_METMI</name>
<dbReference type="EMBL" id="JACDUH010000003">
    <property type="protein sequence ID" value="MBA2851759.1"/>
    <property type="molecule type" value="Genomic_DNA"/>
</dbReference>